<protein>
    <submittedName>
        <fullName evidence="1">Uncharacterized protein</fullName>
    </submittedName>
</protein>
<accession>A0A4Y2KMH2</accession>
<name>A0A4Y2KMH2_ARAVE</name>
<evidence type="ECO:0000313" key="1">
    <source>
        <dbReference type="EMBL" id="GBN03120.1"/>
    </source>
</evidence>
<reference evidence="1 2" key="1">
    <citation type="journal article" date="2019" name="Sci. Rep.">
        <title>Orb-weaving spider Araneus ventricosus genome elucidates the spidroin gene catalogue.</title>
        <authorList>
            <person name="Kono N."/>
            <person name="Nakamura H."/>
            <person name="Ohtoshi R."/>
            <person name="Moran D.A.P."/>
            <person name="Shinohara A."/>
            <person name="Yoshida Y."/>
            <person name="Fujiwara M."/>
            <person name="Mori M."/>
            <person name="Tomita M."/>
            <person name="Arakawa K."/>
        </authorList>
    </citation>
    <scope>NUCLEOTIDE SEQUENCE [LARGE SCALE GENOMIC DNA]</scope>
</reference>
<comment type="caution">
    <text evidence="1">The sequence shown here is derived from an EMBL/GenBank/DDBJ whole genome shotgun (WGS) entry which is preliminary data.</text>
</comment>
<gene>
    <name evidence="1" type="ORF">AVEN_98387_1</name>
</gene>
<organism evidence="1 2">
    <name type="scientific">Araneus ventricosus</name>
    <name type="common">Orbweaver spider</name>
    <name type="synonym">Epeira ventricosa</name>
    <dbReference type="NCBI Taxonomy" id="182803"/>
    <lineage>
        <taxon>Eukaryota</taxon>
        <taxon>Metazoa</taxon>
        <taxon>Ecdysozoa</taxon>
        <taxon>Arthropoda</taxon>
        <taxon>Chelicerata</taxon>
        <taxon>Arachnida</taxon>
        <taxon>Araneae</taxon>
        <taxon>Araneomorphae</taxon>
        <taxon>Entelegynae</taxon>
        <taxon>Araneoidea</taxon>
        <taxon>Araneidae</taxon>
        <taxon>Araneus</taxon>
    </lineage>
</organism>
<keyword evidence="2" id="KW-1185">Reference proteome</keyword>
<dbReference type="EMBL" id="BGPR01004767">
    <property type="protein sequence ID" value="GBN03120.1"/>
    <property type="molecule type" value="Genomic_DNA"/>
</dbReference>
<dbReference type="AlphaFoldDB" id="A0A4Y2KMH2"/>
<evidence type="ECO:0000313" key="2">
    <source>
        <dbReference type="Proteomes" id="UP000499080"/>
    </source>
</evidence>
<proteinExistence type="predicted"/>
<dbReference type="Proteomes" id="UP000499080">
    <property type="component" value="Unassembled WGS sequence"/>
</dbReference>
<sequence>MRLLLFNAFEIVQLTSQSHEKMPLSEQDILDIGVLNRAGGKVAFPFGNCQSGKETEGGTTHCDQVPRRRKCPVASSEMNHRLQLQYREECLSRIRMFECCKCFSEGYLFGRLKHDLQGVRFADNDSVIQTMREANSRPLLQFGPEKE</sequence>